<dbReference type="Proteomes" id="UP000676506">
    <property type="component" value="Chromosome 1"/>
</dbReference>
<evidence type="ECO:0000313" key="8">
    <source>
        <dbReference type="EMBL" id="QUW03012.1"/>
    </source>
</evidence>
<evidence type="ECO:0000256" key="3">
    <source>
        <dbReference type="ARBA" id="ARBA00022884"/>
    </source>
</evidence>
<protein>
    <recommendedName>
        <fullName evidence="6">Large ribosomal subunit protein bL21</fullName>
    </recommendedName>
</protein>
<evidence type="ECO:0000256" key="2">
    <source>
        <dbReference type="ARBA" id="ARBA00022730"/>
    </source>
</evidence>
<evidence type="ECO:0000256" key="4">
    <source>
        <dbReference type="ARBA" id="ARBA00022980"/>
    </source>
</evidence>
<keyword evidence="5 6" id="KW-0687">Ribonucleoprotein</keyword>
<organism evidence="8 9">
    <name type="scientific">Chloracidobacterium validum</name>
    <dbReference type="NCBI Taxonomy" id="2821543"/>
    <lineage>
        <taxon>Bacteria</taxon>
        <taxon>Pseudomonadati</taxon>
        <taxon>Acidobacteriota</taxon>
        <taxon>Terriglobia</taxon>
        <taxon>Terriglobales</taxon>
        <taxon>Acidobacteriaceae</taxon>
        <taxon>Chloracidobacterium</taxon>
    </lineage>
</organism>
<evidence type="ECO:0000256" key="1">
    <source>
        <dbReference type="ARBA" id="ARBA00008563"/>
    </source>
</evidence>
<dbReference type="PANTHER" id="PTHR21349:SF0">
    <property type="entry name" value="LARGE RIBOSOMAL SUBUNIT PROTEIN BL21M"/>
    <property type="match status" value="1"/>
</dbReference>
<keyword evidence="2 6" id="KW-0699">rRNA-binding</keyword>
<keyword evidence="9" id="KW-1185">Reference proteome</keyword>
<evidence type="ECO:0000256" key="5">
    <source>
        <dbReference type="ARBA" id="ARBA00023274"/>
    </source>
</evidence>
<dbReference type="InterPro" id="IPR028909">
    <property type="entry name" value="bL21-like"/>
</dbReference>
<dbReference type="NCBIfam" id="TIGR00061">
    <property type="entry name" value="L21"/>
    <property type="match status" value="1"/>
</dbReference>
<evidence type="ECO:0000256" key="7">
    <source>
        <dbReference type="RuleBase" id="RU000562"/>
    </source>
</evidence>
<dbReference type="GO" id="GO:0005840">
    <property type="term" value="C:ribosome"/>
    <property type="evidence" value="ECO:0007669"/>
    <property type="project" value="UniProtKB-KW"/>
</dbReference>
<sequence>MPYAIVTTGGKQFRVAEGDVVQVPSLEAEPGKTVSLEVLAMHTGSEFKVGAPRLTGASVTASVIGHGRAKKIIVFKFKRRKQYRRKRGHRQNFTALHIQKIELAA</sequence>
<dbReference type="InterPro" id="IPR036164">
    <property type="entry name" value="bL21-like_sf"/>
</dbReference>
<dbReference type="HAMAP" id="MF_01363">
    <property type="entry name" value="Ribosomal_bL21"/>
    <property type="match status" value="1"/>
</dbReference>
<dbReference type="PROSITE" id="PS01169">
    <property type="entry name" value="RIBOSOMAL_L21"/>
    <property type="match status" value="1"/>
</dbReference>
<accession>A0ABX8B7S7</accession>
<dbReference type="InterPro" id="IPR018258">
    <property type="entry name" value="Ribosomal_bL21_CS"/>
</dbReference>
<keyword evidence="3 6" id="KW-0694">RNA-binding</keyword>
<name>A0ABX8B7S7_9BACT</name>
<dbReference type="PANTHER" id="PTHR21349">
    <property type="entry name" value="50S RIBOSOMAL PROTEIN L21"/>
    <property type="match status" value="1"/>
</dbReference>
<dbReference type="InterPro" id="IPR001787">
    <property type="entry name" value="Ribosomal_bL21"/>
</dbReference>
<comment type="similarity">
    <text evidence="1 6 7">Belongs to the bacterial ribosomal protein bL21 family.</text>
</comment>
<dbReference type="RefSeq" id="WP_211428903.1">
    <property type="nucleotide sequence ID" value="NZ_CP072648.1"/>
</dbReference>
<dbReference type="SUPFAM" id="SSF141091">
    <property type="entry name" value="L21p-like"/>
    <property type="match status" value="1"/>
</dbReference>
<dbReference type="EMBL" id="CP072648">
    <property type="protein sequence ID" value="QUW03012.1"/>
    <property type="molecule type" value="Genomic_DNA"/>
</dbReference>
<evidence type="ECO:0000313" key="9">
    <source>
        <dbReference type="Proteomes" id="UP000676506"/>
    </source>
</evidence>
<evidence type="ECO:0000256" key="6">
    <source>
        <dbReference type="HAMAP-Rule" id="MF_01363"/>
    </source>
</evidence>
<keyword evidence="4 6" id="KW-0689">Ribosomal protein</keyword>
<comment type="subunit">
    <text evidence="6">Part of the 50S ribosomal subunit. Contacts protein L20.</text>
</comment>
<proteinExistence type="inferred from homology"/>
<gene>
    <name evidence="6 8" type="primary">rplU</name>
    <name evidence="8" type="ORF">J8C06_00775</name>
</gene>
<comment type="function">
    <text evidence="6 7">This protein binds to 23S rRNA in the presence of protein L20.</text>
</comment>
<dbReference type="Pfam" id="PF00829">
    <property type="entry name" value="Ribosomal_L21p"/>
    <property type="match status" value="1"/>
</dbReference>
<reference evidence="8 9" key="1">
    <citation type="submission" date="2021-03" db="EMBL/GenBank/DDBJ databases">
        <title>Genomic and phenotypic characterization of Chloracidobacterium isolates provides evidence for multiple species.</title>
        <authorList>
            <person name="Saini M.K."/>
            <person name="Costas A.M.G."/>
            <person name="Tank M."/>
            <person name="Bryant D.A."/>
        </authorList>
    </citation>
    <scope>NUCLEOTIDE SEQUENCE [LARGE SCALE GENOMIC DNA]</scope>
    <source>
        <strain evidence="8 9">BV2-C</strain>
    </source>
</reference>